<keyword evidence="2" id="KW-0472">Membrane</keyword>
<feature type="transmembrane region" description="Helical" evidence="2">
    <location>
        <begin position="149"/>
        <end position="168"/>
    </location>
</feature>
<evidence type="ECO:0000313" key="5">
    <source>
        <dbReference type="Proteomes" id="UP000050430"/>
    </source>
</evidence>
<feature type="transmembrane region" description="Helical" evidence="2">
    <location>
        <begin position="121"/>
        <end position="137"/>
    </location>
</feature>
<name>A0A0N8GLA3_9CHLR</name>
<dbReference type="Pfam" id="PF00892">
    <property type="entry name" value="EamA"/>
    <property type="match status" value="2"/>
</dbReference>
<dbReference type="SUPFAM" id="SSF103481">
    <property type="entry name" value="Multidrug resistance efflux transporter EmrE"/>
    <property type="match status" value="2"/>
</dbReference>
<dbReference type="GO" id="GO:0016020">
    <property type="term" value="C:membrane"/>
    <property type="evidence" value="ECO:0007669"/>
    <property type="project" value="InterPro"/>
</dbReference>
<dbReference type="InterPro" id="IPR000620">
    <property type="entry name" value="EamA_dom"/>
</dbReference>
<dbReference type="OrthoDB" id="9799821at2"/>
<protein>
    <recommendedName>
        <fullName evidence="3">EamA domain-containing protein</fullName>
    </recommendedName>
</protein>
<comment type="similarity">
    <text evidence="1">Belongs to the EamA transporter family.</text>
</comment>
<keyword evidence="5" id="KW-1185">Reference proteome</keyword>
<feature type="transmembrane region" description="Helical" evidence="2">
    <location>
        <begin position="90"/>
        <end position="114"/>
    </location>
</feature>
<sequence length="279" mass="28953">MSSSFLGILFGLLSALVWGSGDFAGGYASRKQSQYQVLALSAFSGLVFMAITALIFRESFPSTRGIIFSILGGLSGALGIAAFYRSLAIGNAAVVAPTASVIGTALPVLFSTILEGIPSQIKLAGFILAILGIWLVSSGESSHPSGKDGFSLSVLAGIGFAGWLILLGNVEHGKVFTPLVIARTVAFITGLVLVWINRQPLPGLTSNPSAVICGILDVGGNLFYVLARQYTRLDVAAVLSSLGPAVTVIITTIVLKEVVSRRQWLGVVTCLAAVGLITI</sequence>
<evidence type="ECO:0000313" key="4">
    <source>
        <dbReference type="EMBL" id="KPL71938.1"/>
    </source>
</evidence>
<dbReference type="EMBL" id="LGCK01000010">
    <property type="protein sequence ID" value="KPL71938.1"/>
    <property type="molecule type" value="Genomic_DNA"/>
</dbReference>
<dbReference type="STRING" id="229920.ADM99_08810"/>
<organism evidence="4 5">
    <name type="scientific">Leptolinea tardivitalis</name>
    <dbReference type="NCBI Taxonomy" id="229920"/>
    <lineage>
        <taxon>Bacteria</taxon>
        <taxon>Bacillati</taxon>
        <taxon>Chloroflexota</taxon>
        <taxon>Anaerolineae</taxon>
        <taxon>Anaerolineales</taxon>
        <taxon>Anaerolineaceae</taxon>
        <taxon>Leptolinea</taxon>
    </lineage>
</organism>
<feature type="transmembrane region" description="Helical" evidence="2">
    <location>
        <begin position="208"/>
        <end position="226"/>
    </location>
</feature>
<feature type="transmembrane region" description="Helical" evidence="2">
    <location>
        <begin position="35"/>
        <end position="56"/>
    </location>
</feature>
<evidence type="ECO:0000256" key="2">
    <source>
        <dbReference type="SAM" id="Phobius"/>
    </source>
</evidence>
<feature type="domain" description="EamA" evidence="3">
    <location>
        <begin position="6"/>
        <end position="137"/>
    </location>
</feature>
<keyword evidence="2" id="KW-0812">Transmembrane</keyword>
<feature type="domain" description="EamA" evidence="3">
    <location>
        <begin position="152"/>
        <end position="278"/>
    </location>
</feature>
<dbReference type="Gene3D" id="1.10.3730.20">
    <property type="match status" value="1"/>
</dbReference>
<dbReference type="PANTHER" id="PTHR22911">
    <property type="entry name" value="ACYL-MALONYL CONDENSING ENZYME-RELATED"/>
    <property type="match status" value="1"/>
</dbReference>
<dbReference type="AlphaFoldDB" id="A0A0N8GLA3"/>
<comment type="caution">
    <text evidence="4">The sequence shown here is derived from an EMBL/GenBank/DDBJ whole genome shotgun (WGS) entry which is preliminary data.</text>
</comment>
<reference evidence="4 5" key="1">
    <citation type="submission" date="2015-07" db="EMBL/GenBank/DDBJ databases">
        <title>Genome sequence of Leptolinea tardivitalis DSM 16556.</title>
        <authorList>
            <person name="Hemp J."/>
            <person name="Ward L.M."/>
            <person name="Pace L.A."/>
            <person name="Fischer W.W."/>
        </authorList>
    </citation>
    <scope>NUCLEOTIDE SEQUENCE [LARGE SCALE GENOMIC DNA]</scope>
    <source>
        <strain evidence="4 5">YMTK-2</strain>
    </source>
</reference>
<dbReference type="Proteomes" id="UP000050430">
    <property type="component" value="Unassembled WGS sequence"/>
</dbReference>
<proteinExistence type="inferred from homology"/>
<feature type="transmembrane region" description="Helical" evidence="2">
    <location>
        <begin position="233"/>
        <end position="255"/>
    </location>
</feature>
<dbReference type="InterPro" id="IPR037185">
    <property type="entry name" value="EmrE-like"/>
</dbReference>
<feature type="transmembrane region" description="Helical" evidence="2">
    <location>
        <begin position="65"/>
        <end position="84"/>
    </location>
</feature>
<keyword evidence="2" id="KW-1133">Transmembrane helix</keyword>
<gene>
    <name evidence="4" type="ORF">ADM99_08810</name>
</gene>
<evidence type="ECO:0000256" key="1">
    <source>
        <dbReference type="ARBA" id="ARBA00007362"/>
    </source>
</evidence>
<dbReference type="RefSeq" id="WP_062531939.1">
    <property type="nucleotide sequence ID" value="NZ_BBYA01000001.1"/>
</dbReference>
<feature type="transmembrane region" description="Helical" evidence="2">
    <location>
        <begin position="175"/>
        <end position="196"/>
    </location>
</feature>
<evidence type="ECO:0000259" key="3">
    <source>
        <dbReference type="Pfam" id="PF00892"/>
    </source>
</evidence>
<accession>A0A0N8GLA3</accession>